<evidence type="ECO:0000259" key="1">
    <source>
        <dbReference type="Pfam" id="PF00005"/>
    </source>
</evidence>
<sequence length="178" mass="19702">MDLRDATLASIRRRIVLLPQKGHFFRGTVAENMGLFRPETSETDISKAVSDLGPEERFGQFPDGLLTQVDARGARISAGERQLVSLSRVALVNPEVAILDESLSNVDPGTEALTVRAMRRLMQGRTVIVIAHLEATAQRADSVAFLDHGILVTQGRHDDLIRRSSAYARLWGQLHYES</sequence>
<name>A0A6B1DCV7_9CHLR</name>
<dbReference type="Pfam" id="PF00005">
    <property type="entry name" value="ABC_tran"/>
    <property type="match status" value="1"/>
</dbReference>
<proteinExistence type="predicted"/>
<dbReference type="PANTHER" id="PTHR43394:SF1">
    <property type="entry name" value="ATP-BINDING CASSETTE SUB-FAMILY B MEMBER 10, MITOCHONDRIAL"/>
    <property type="match status" value="1"/>
</dbReference>
<dbReference type="GO" id="GO:0015421">
    <property type="term" value="F:ABC-type oligopeptide transporter activity"/>
    <property type="evidence" value="ECO:0007669"/>
    <property type="project" value="TreeGrafter"/>
</dbReference>
<gene>
    <name evidence="2" type="ORF">F4X14_21000</name>
</gene>
<reference evidence="2" key="1">
    <citation type="submission" date="2019-09" db="EMBL/GenBank/DDBJ databases">
        <title>Characterisation of the sponge microbiome using genome-centric metagenomics.</title>
        <authorList>
            <person name="Engelberts J.P."/>
            <person name="Robbins S.J."/>
            <person name="De Goeij J.M."/>
            <person name="Aranda M."/>
            <person name="Bell S.C."/>
            <person name="Webster N.S."/>
        </authorList>
    </citation>
    <scope>NUCLEOTIDE SEQUENCE</scope>
    <source>
        <strain evidence="2">SB0661_bin_32</strain>
    </source>
</reference>
<dbReference type="InterPro" id="IPR017871">
    <property type="entry name" value="ABC_transporter-like_CS"/>
</dbReference>
<dbReference type="InterPro" id="IPR027417">
    <property type="entry name" value="P-loop_NTPase"/>
</dbReference>
<evidence type="ECO:0000313" key="2">
    <source>
        <dbReference type="EMBL" id="MYC97439.1"/>
    </source>
</evidence>
<dbReference type="AlphaFoldDB" id="A0A6B1DCV7"/>
<keyword evidence="2" id="KW-0067">ATP-binding</keyword>
<dbReference type="InterPro" id="IPR039421">
    <property type="entry name" value="Type_1_exporter"/>
</dbReference>
<dbReference type="GO" id="GO:0005524">
    <property type="term" value="F:ATP binding"/>
    <property type="evidence" value="ECO:0007669"/>
    <property type="project" value="UniProtKB-KW"/>
</dbReference>
<dbReference type="GO" id="GO:0016887">
    <property type="term" value="F:ATP hydrolysis activity"/>
    <property type="evidence" value="ECO:0007669"/>
    <property type="project" value="InterPro"/>
</dbReference>
<organism evidence="2">
    <name type="scientific">Caldilineaceae bacterium SB0661_bin_32</name>
    <dbReference type="NCBI Taxonomy" id="2605255"/>
    <lineage>
        <taxon>Bacteria</taxon>
        <taxon>Bacillati</taxon>
        <taxon>Chloroflexota</taxon>
        <taxon>Caldilineae</taxon>
        <taxon>Caldilineales</taxon>
        <taxon>Caldilineaceae</taxon>
    </lineage>
</organism>
<dbReference type="EMBL" id="VXMH01000117">
    <property type="protein sequence ID" value="MYC97439.1"/>
    <property type="molecule type" value="Genomic_DNA"/>
</dbReference>
<dbReference type="PANTHER" id="PTHR43394">
    <property type="entry name" value="ATP-DEPENDENT PERMEASE MDL1, MITOCHONDRIAL"/>
    <property type="match status" value="1"/>
</dbReference>
<protein>
    <submittedName>
        <fullName evidence="2">ABC transporter ATP-binding protein</fullName>
    </submittedName>
</protein>
<dbReference type="SUPFAM" id="SSF52540">
    <property type="entry name" value="P-loop containing nucleoside triphosphate hydrolases"/>
    <property type="match status" value="1"/>
</dbReference>
<keyword evidence="2" id="KW-0547">Nucleotide-binding</keyword>
<dbReference type="Gene3D" id="3.40.50.300">
    <property type="entry name" value="P-loop containing nucleotide triphosphate hydrolases"/>
    <property type="match status" value="1"/>
</dbReference>
<dbReference type="InterPro" id="IPR003439">
    <property type="entry name" value="ABC_transporter-like_ATP-bd"/>
</dbReference>
<feature type="domain" description="ABC transporter" evidence="1">
    <location>
        <begin position="3"/>
        <end position="102"/>
    </location>
</feature>
<dbReference type="PROSITE" id="PS00211">
    <property type="entry name" value="ABC_TRANSPORTER_1"/>
    <property type="match status" value="1"/>
</dbReference>
<comment type="caution">
    <text evidence="2">The sequence shown here is derived from an EMBL/GenBank/DDBJ whole genome shotgun (WGS) entry which is preliminary data.</text>
</comment>
<accession>A0A6B1DCV7</accession>